<dbReference type="PANTHER" id="PTHR42690:SF1">
    <property type="entry name" value="THREONINE SYNTHASE-LIKE 2"/>
    <property type="match status" value="1"/>
</dbReference>
<keyword evidence="7" id="KW-0028">Amino-acid biosynthesis</keyword>
<gene>
    <name evidence="16" type="ORF">NLU13_3503</name>
</gene>
<evidence type="ECO:0000256" key="8">
    <source>
        <dbReference type="ARBA" id="ARBA00022697"/>
    </source>
</evidence>
<keyword evidence="10" id="KW-0456">Lyase</keyword>
<comment type="catalytic activity">
    <reaction evidence="11">
        <text>O-phospho-L-homoserine + H2O = L-threonine + phosphate</text>
        <dbReference type="Rhea" id="RHEA:10840"/>
        <dbReference type="ChEBI" id="CHEBI:15377"/>
        <dbReference type="ChEBI" id="CHEBI:43474"/>
        <dbReference type="ChEBI" id="CHEBI:57590"/>
        <dbReference type="ChEBI" id="CHEBI:57926"/>
        <dbReference type="EC" id="4.2.3.1"/>
    </reaction>
    <physiologicalReaction direction="left-to-right" evidence="11">
        <dbReference type="Rhea" id="RHEA:10841"/>
    </physiologicalReaction>
</comment>
<evidence type="ECO:0000256" key="5">
    <source>
        <dbReference type="ARBA" id="ARBA00013028"/>
    </source>
</evidence>
<evidence type="ECO:0000256" key="7">
    <source>
        <dbReference type="ARBA" id="ARBA00022605"/>
    </source>
</evidence>
<dbReference type="GO" id="GO:0030170">
    <property type="term" value="F:pyridoxal phosphate binding"/>
    <property type="evidence" value="ECO:0007669"/>
    <property type="project" value="InterPro"/>
</dbReference>
<evidence type="ECO:0000313" key="16">
    <source>
        <dbReference type="EMBL" id="KAK0389930.1"/>
    </source>
</evidence>
<dbReference type="Pfam" id="PF14821">
    <property type="entry name" value="Thr_synth_N"/>
    <property type="match status" value="1"/>
</dbReference>
<dbReference type="InterPro" id="IPR004450">
    <property type="entry name" value="Thr_synthase-like"/>
</dbReference>
<dbReference type="FunFam" id="3.90.1380.10:FF:000003">
    <property type="entry name" value="THR4p Threonine synthase"/>
    <property type="match status" value="1"/>
</dbReference>
<dbReference type="InterPro" id="IPR036052">
    <property type="entry name" value="TrpB-like_PALP_sf"/>
</dbReference>
<comment type="pathway">
    <text evidence="3">Amino-acid biosynthesis; L-threonine biosynthesis; L-threonine from L-aspartate: step 5/5.</text>
</comment>
<organism evidence="16 17">
    <name type="scientific">Sarocladium strictum</name>
    <name type="common">Black bundle disease fungus</name>
    <name type="synonym">Acremonium strictum</name>
    <dbReference type="NCBI Taxonomy" id="5046"/>
    <lineage>
        <taxon>Eukaryota</taxon>
        <taxon>Fungi</taxon>
        <taxon>Dikarya</taxon>
        <taxon>Ascomycota</taxon>
        <taxon>Pezizomycotina</taxon>
        <taxon>Sordariomycetes</taxon>
        <taxon>Hypocreomycetidae</taxon>
        <taxon>Hypocreales</taxon>
        <taxon>Sarocladiaceae</taxon>
        <taxon>Sarocladium</taxon>
    </lineage>
</organism>
<accession>A0AA39LAG8</accession>
<dbReference type="GO" id="GO:0009088">
    <property type="term" value="P:threonine biosynthetic process"/>
    <property type="evidence" value="ECO:0007669"/>
    <property type="project" value="UniProtKB-KW"/>
</dbReference>
<proteinExistence type="inferred from homology"/>
<comment type="similarity">
    <text evidence="4">Belongs to the threonine synthase family.</text>
</comment>
<feature type="domain" description="Tryptophan synthase beta chain-like PALP" evidence="14">
    <location>
        <begin position="105"/>
        <end position="342"/>
    </location>
</feature>
<evidence type="ECO:0000256" key="9">
    <source>
        <dbReference type="ARBA" id="ARBA00022898"/>
    </source>
</evidence>
<dbReference type="InterPro" id="IPR051166">
    <property type="entry name" value="Threonine_Synthase"/>
</dbReference>
<evidence type="ECO:0000256" key="1">
    <source>
        <dbReference type="ARBA" id="ARBA00001933"/>
    </source>
</evidence>
<dbReference type="Proteomes" id="UP001175261">
    <property type="component" value="Unassembled WGS sequence"/>
</dbReference>
<name>A0AA39LAG8_SARSR</name>
<dbReference type="InterPro" id="IPR000634">
    <property type="entry name" value="Ser/Thr_deHydtase_PyrdxlP-BS"/>
</dbReference>
<evidence type="ECO:0000256" key="10">
    <source>
        <dbReference type="ARBA" id="ARBA00023239"/>
    </source>
</evidence>
<dbReference type="NCBIfam" id="TIGR00260">
    <property type="entry name" value="thrC"/>
    <property type="match status" value="1"/>
</dbReference>
<evidence type="ECO:0000256" key="4">
    <source>
        <dbReference type="ARBA" id="ARBA00005517"/>
    </source>
</evidence>
<dbReference type="CDD" id="cd01560">
    <property type="entry name" value="Thr-synth_2"/>
    <property type="match status" value="1"/>
</dbReference>
<comment type="caution">
    <text evidence="16">The sequence shown here is derived from an EMBL/GenBank/DDBJ whole genome shotgun (WGS) entry which is preliminary data.</text>
</comment>
<dbReference type="EMBL" id="JAPDFR010000002">
    <property type="protein sequence ID" value="KAK0389930.1"/>
    <property type="molecule type" value="Genomic_DNA"/>
</dbReference>
<comment type="cofactor">
    <cofactor evidence="1 12">
        <name>pyridoxal 5'-phosphate</name>
        <dbReference type="ChEBI" id="CHEBI:597326"/>
    </cofactor>
</comment>
<dbReference type="InterPro" id="IPR037158">
    <property type="entry name" value="Thr_synth_N_sf"/>
</dbReference>
<comment type="function">
    <text evidence="2">Catalyzes the gamma-elimination of phosphate from L-phosphohomoserine and the beta-addition of water to produce L-threonine.</text>
</comment>
<dbReference type="InterPro" id="IPR001926">
    <property type="entry name" value="TrpB-like_PALP"/>
</dbReference>
<dbReference type="SUPFAM" id="SSF53686">
    <property type="entry name" value="Tryptophan synthase beta subunit-like PLP-dependent enzymes"/>
    <property type="match status" value="1"/>
</dbReference>
<dbReference type="AlphaFoldDB" id="A0AA39LAG8"/>
<dbReference type="Pfam" id="PF00291">
    <property type="entry name" value="PALP"/>
    <property type="match status" value="1"/>
</dbReference>
<evidence type="ECO:0000256" key="11">
    <source>
        <dbReference type="ARBA" id="ARBA00050436"/>
    </source>
</evidence>
<dbReference type="Pfam" id="PF24857">
    <property type="entry name" value="THR4_C"/>
    <property type="match status" value="1"/>
</dbReference>
<dbReference type="InterPro" id="IPR029144">
    <property type="entry name" value="Thr_synth_N"/>
</dbReference>
<evidence type="ECO:0000259" key="14">
    <source>
        <dbReference type="Pfam" id="PF00291"/>
    </source>
</evidence>
<evidence type="ECO:0000256" key="3">
    <source>
        <dbReference type="ARBA" id="ARBA00004979"/>
    </source>
</evidence>
<sequence>MATNGVHNAKEETHTTSQRYLSTRGDDYDCSFEEVVLKGLASDGGLYIPEHIPQASSWQSWKDLSFPDLALEVMSLYISPAEIPRSDLKKIIDTSYSTFRAPETTPLVHLTDNIHLLELFHGPTFAFKDVALQFLGNLFEYFLVRKNEGKTGRDRHHLTVVGATSGDTGSAAIYGLRGKKDVSVFIMFPTGRVSPVQEAQMTTVLDKNVHCLSVDGTFDDCQDIVKAMFGDEDANKNLKLGAVNSINWARILAQIVYYFHSYFALAKSNAEFKLGDQVRFVVPTGNFGDILAGYFAKRMGLPIERLVIATNENDILDRFWKTGKYEKQVAKEPATVGGLAEDGAQAHPDGVKETLSPAMDILVSSNFERLLWFLAYEFAETAKMDTEWNKKQAGQEVSKWLKDLKTTGSFGPVYQDVLKSAKRDFESERVTDEQTLETIKDTYQKLKYVLDPHSAVGIAATQRSTERNDKSLQHISLSTAHPAKFSGAVEMALKEEKEFDFAKQVLPTEFIGLEQQEKRVTTAPNDFKHVRELVKKQVDEELKALGY</sequence>
<dbReference type="FunFam" id="3.40.50.1100:FF:000046">
    <property type="entry name" value="THR4p Threonine synthase"/>
    <property type="match status" value="1"/>
</dbReference>
<keyword evidence="17" id="KW-1185">Reference proteome</keyword>
<evidence type="ECO:0000259" key="15">
    <source>
        <dbReference type="Pfam" id="PF14821"/>
    </source>
</evidence>
<keyword evidence="8" id="KW-0791">Threonine biosynthesis</keyword>
<reference evidence="16" key="1">
    <citation type="submission" date="2022-10" db="EMBL/GenBank/DDBJ databases">
        <title>Determination and structural analysis of whole genome sequence of Sarocladium strictum F4-1.</title>
        <authorList>
            <person name="Hu L."/>
            <person name="Jiang Y."/>
        </authorList>
    </citation>
    <scope>NUCLEOTIDE SEQUENCE</scope>
    <source>
        <strain evidence="16">F4-1</strain>
    </source>
</reference>
<evidence type="ECO:0000256" key="13">
    <source>
        <dbReference type="SAM" id="MobiDB-lite"/>
    </source>
</evidence>
<evidence type="ECO:0000256" key="2">
    <source>
        <dbReference type="ARBA" id="ARBA00003648"/>
    </source>
</evidence>
<dbReference type="Gene3D" id="3.90.1380.10">
    <property type="entry name" value="Threonine synthase, N-terminal domain"/>
    <property type="match status" value="1"/>
</dbReference>
<dbReference type="Gene3D" id="3.40.50.1100">
    <property type="match status" value="2"/>
</dbReference>
<evidence type="ECO:0000256" key="12">
    <source>
        <dbReference type="PIRSR" id="PIRSR604450-51"/>
    </source>
</evidence>
<evidence type="ECO:0000313" key="17">
    <source>
        <dbReference type="Proteomes" id="UP001175261"/>
    </source>
</evidence>
<feature type="modified residue" description="N6-(pyridoxal phosphate)lysine" evidence="12">
    <location>
        <position position="128"/>
    </location>
</feature>
<keyword evidence="9 12" id="KW-0663">Pyridoxal phosphate</keyword>
<protein>
    <recommendedName>
        <fullName evidence="6">Threonine synthase</fullName>
        <ecNumber evidence="5">4.2.3.1</ecNumber>
    </recommendedName>
</protein>
<feature type="domain" description="Threonine synthase N-terminal" evidence="15">
    <location>
        <begin position="19"/>
        <end position="96"/>
    </location>
</feature>
<dbReference type="PROSITE" id="PS00165">
    <property type="entry name" value="DEHYDRATASE_SER_THR"/>
    <property type="match status" value="1"/>
</dbReference>
<dbReference type="PANTHER" id="PTHR42690">
    <property type="entry name" value="THREONINE SYNTHASE FAMILY MEMBER"/>
    <property type="match status" value="1"/>
</dbReference>
<dbReference type="GO" id="GO:0004795">
    <property type="term" value="F:threonine synthase activity"/>
    <property type="evidence" value="ECO:0007669"/>
    <property type="project" value="UniProtKB-EC"/>
</dbReference>
<feature type="region of interest" description="Disordered" evidence="13">
    <location>
        <begin position="1"/>
        <end position="20"/>
    </location>
</feature>
<evidence type="ECO:0000256" key="6">
    <source>
        <dbReference type="ARBA" id="ARBA00018679"/>
    </source>
</evidence>
<dbReference type="EC" id="4.2.3.1" evidence="5"/>